<gene>
    <name evidence="1" type="ORF">I595_2107</name>
</gene>
<reference evidence="1 2" key="1">
    <citation type="submission" date="2015-09" db="EMBL/GenBank/DDBJ databases">
        <title>Genome sequence of the marine flavobacterium Croceitalea dokdonensis DOKDO 023 that contains proton- and sodium-pumping rhodopsins.</title>
        <authorList>
            <person name="Kwon S.-K."/>
            <person name="Lee H.K."/>
            <person name="Kwak M.-J."/>
            <person name="Kim J.F."/>
        </authorList>
    </citation>
    <scope>NUCLEOTIDE SEQUENCE [LARGE SCALE GENOMIC DNA]</scope>
    <source>
        <strain evidence="1 2">DOKDO 023</strain>
    </source>
</reference>
<sequence>MNITIVEVSRSHEECIYSQVLFLTSAGHKVSLLLHEALEPQVATYWHLCEQLSLIRPVAQGLLPKWQQQRKTAKILEKQDVVIFNTASSSKFVRNLCLLLLHKQVLCLGVLHHGNKLMGSFTQKVISLKIKRYYVLSDHIKKQLTPKQDTYITSFYPIFFPDNHQYMEKPPNEIWISIPGRIDATRRDYDTLLKTLAKTQRKSKLKFLLLGKLDRERITDNNLMEQIEKLGLQDFFICFDHFIPNKEYHAYLKSSNLVMPLLKEEENYLRYKISGSFNLAYAYQKPLLCKQFFATIGDLNENAIFYTADNLAQVLEGIGEGSLDVPNGYQNPKWEFNRQKEQYLSLLKV</sequence>
<dbReference type="Proteomes" id="UP000050280">
    <property type="component" value="Unassembled WGS sequence"/>
</dbReference>
<evidence type="ECO:0000313" key="2">
    <source>
        <dbReference type="Proteomes" id="UP000050280"/>
    </source>
</evidence>
<dbReference type="SUPFAM" id="SSF53756">
    <property type="entry name" value="UDP-Glycosyltransferase/glycogen phosphorylase"/>
    <property type="match status" value="1"/>
</dbReference>
<dbReference type="STRING" id="1300341.I595_2107"/>
<dbReference type="EMBL" id="LDJX01000004">
    <property type="protein sequence ID" value="KPM31613.1"/>
    <property type="molecule type" value="Genomic_DNA"/>
</dbReference>
<accession>A0A0P7AIK1</accession>
<organism evidence="1 2">
    <name type="scientific">Croceitalea dokdonensis DOKDO 023</name>
    <dbReference type="NCBI Taxonomy" id="1300341"/>
    <lineage>
        <taxon>Bacteria</taxon>
        <taxon>Pseudomonadati</taxon>
        <taxon>Bacteroidota</taxon>
        <taxon>Flavobacteriia</taxon>
        <taxon>Flavobacteriales</taxon>
        <taxon>Flavobacteriaceae</taxon>
        <taxon>Croceitalea</taxon>
    </lineage>
</organism>
<dbReference type="AlphaFoldDB" id="A0A0P7AIK1"/>
<dbReference type="OrthoDB" id="1115640at2"/>
<evidence type="ECO:0000313" key="1">
    <source>
        <dbReference type="EMBL" id="KPM31613.1"/>
    </source>
</evidence>
<protein>
    <submittedName>
        <fullName evidence="1">Uncharacterized protein</fullName>
    </submittedName>
</protein>
<name>A0A0P7AIK1_9FLAO</name>
<comment type="caution">
    <text evidence="1">The sequence shown here is derived from an EMBL/GenBank/DDBJ whole genome shotgun (WGS) entry which is preliminary data.</text>
</comment>
<proteinExistence type="predicted"/>
<keyword evidence="2" id="KW-1185">Reference proteome</keyword>
<dbReference type="RefSeq" id="WP_054559211.1">
    <property type="nucleotide sequence ID" value="NZ_LDJX01000004.1"/>
</dbReference>
<dbReference type="Gene3D" id="3.40.50.2000">
    <property type="entry name" value="Glycogen Phosphorylase B"/>
    <property type="match status" value="1"/>
</dbReference>